<gene>
    <name evidence="1" type="ordered locus">FP1843</name>
</gene>
<dbReference type="Proteomes" id="UP000006394">
    <property type="component" value="Chromosome"/>
</dbReference>
<dbReference type="KEGG" id="fps:FP1843"/>
<protein>
    <submittedName>
        <fullName evidence="1">Uncharacterized protein</fullName>
    </submittedName>
</protein>
<organism evidence="1 2">
    <name type="scientific">Flavobacterium psychrophilum (strain ATCC 49511 / DSM 21280 / CIP 103535 / JIP02/86)</name>
    <dbReference type="NCBI Taxonomy" id="402612"/>
    <lineage>
        <taxon>Bacteria</taxon>
        <taxon>Pseudomonadati</taxon>
        <taxon>Bacteroidota</taxon>
        <taxon>Flavobacteriia</taxon>
        <taxon>Flavobacteriales</taxon>
        <taxon>Flavobacteriaceae</taxon>
        <taxon>Flavobacterium</taxon>
    </lineage>
</organism>
<evidence type="ECO:0000313" key="2">
    <source>
        <dbReference type="Proteomes" id="UP000006394"/>
    </source>
</evidence>
<dbReference type="EMBL" id="AM398681">
    <property type="protein sequence ID" value="CAL43909.1"/>
    <property type="molecule type" value="Genomic_DNA"/>
</dbReference>
<sequence>MAVSFFYSLDDVTGYKFSLQFYHSFITKLFFTGFSSRQYGVIVISIMFRISLYLSSNER</sequence>
<dbReference type="AlphaFoldDB" id="A6H0N5"/>
<keyword evidence="2" id="KW-1185">Reference proteome</keyword>
<dbReference type="EnsemblBacteria" id="CAL43909">
    <property type="protein sequence ID" value="CAL43909"/>
    <property type="gene ID" value="FP1843"/>
</dbReference>
<evidence type="ECO:0000313" key="1">
    <source>
        <dbReference type="EMBL" id="CAL43909.1"/>
    </source>
</evidence>
<proteinExistence type="predicted"/>
<dbReference type="HOGENOM" id="CLU_2953731_0_0_10"/>
<accession>A6H0N5</accession>
<name>A6H0N5_FLAPJ</name>
<reference evidence="1 2" key="1">
    <citation type="journal article" date="2007" name="Nat. Biotechnol.">
        <title>Complete genome sequence of the fish pathogen Flavobacterium psychrophilum.</title>
        <authorList>
            <person name="Duchaud E."/>
            <person name="Boussaha M."/>
            <person name="Loux V."/>
            <person name="Bernardet J.F."/>
            <person name="Michel C."/>
            <person name="Kerouault B."/>
            <person name="Mondot S."/>
            <person name="Nicolas P."/>
            <person name="Bossy R."/>
            <person name="Caron C."/>
            <person name="Bessieres P."/>
            <person name="Gibrat J.F."/>
            <person name="Claverol S."/>
            <person name="Dumetz F."/>
            <person name="Le Henaff M."/>
            <person name="Benmansour A."/>
        </authorList>
    </citation>
    <scope>NUCLEOTIDE SEQUENCE [LARGE SCALE GENOMIC DNA]</scope>
    <source>
        <strain evidence="2">ATCC 49511 / DSM 21280 / CIP 103535 / JIP02/86</strain>
    </source>
</reference>